<dbReference type="AlphaFoldDB" id="A0A8T2TPK5"/>
<evidence type="ECO:0000256" key="2">
    <source>
        <dbReference type="ARBA" id="ARBA00023015"/>
    </source>
</evidence>
<evidence type="ECO:0000259" key="6">
    <source>
        <dbReference type="PROSITE" id="PS50066"/>
    </source>
</evidence>
<dbReference type="InterPro" id="IPR002487">
    <property type="entry name" value="TF_Kbox"/>
</dbReference>
<dbReference type="OrthoDB" id="1898716at2759"/>
<reference evidence="7" key="1">
    <citation type="submission" date="2021-08" db="EMBL/GenBank/DDBJ databases">
        <title>WGS assembly of Ceratopteris richardii.</title>
        <authorList>
            <person name="Marchant D.B."/>
            <person name="Chen G."/>
            <person name="Jenkins J."/>
            <person name="Shu S."/>
            <person name="Leebens-Mack J."/>
            <person name="Grimwood J."/>
            <person name="Schmutz J."/>
            <person name="Soltis P."/>
            <person name="Soltis D."/>
            <person name="Chen Z.-H."/>
        </authorList>
    </citation>
    <scope>NUCLEOTIDE SEQUENCE</scope>
    <source>
        <strain evidence="7">Whitten #5841</strain>
        <tissue evidence="7">Leaf</tissue>
    </source>
</reference>
<dbReference type="InterPro" id="IPR036879">
    <property type="entry name" value="TF_MADSbox_sf"/>
</dbReference>
<evidence type="ECO:0000256" key="5">
    <source>
        <dbReference type="ARBA" id="ARBA00023242"/>
    </source>
</evidence>
<dbReference type="OMA" id="YEFANND"/>
<dbReference type="GO" id="GO:0000977">
    <property type="term" value="F:RNA polymerase II transcription regulatory region sequence-specific DNA binding"/>
    <property type="evidence" value="ECO:0007669"/>
    <property type="project" value="InterPro"/>
</dbReference>
<keyword evidence="5" id="KW-0539">Nucleus</keyword>
<comment type="subcellular location">
    <subcellularLocation>
        <location evidence="1">Nucleus</location>
    </subcellularLocation>
</comment>
<feature type="domain" description="MADS-box" evidence="6">
    <location>
        <begin position="1"/>
        <end position="61"/>
    </location>
</feature>
<keyword evidence="3" id="KW-0238">DNA-binding</keyword>
<dbReference type="InterPro" id="IPR050142">
    <property type="entry name" value="MADS-box/MEF2_TF"/>
</dbReference>
<dbReference type="PRINTS" id="PR00404">
    <property type="entry name" value="MADSDOMAIN"/>
</dbReference>
<evidence type="ECO:0000313" key="8">
    <source>
        <dbReference type="Proteomes" id="UP000825935"/>
    </source>
</evidence>
<dbReference type="EMBL" id="CM035417">
    <property type="protein sequence ID" value="KAH7423376.1"/>
    <property type="molecule type" value="Genomic_DNA"/>
</dbReference>
<dbReference type="InterPro" id="IPR002100">
    <property type="entry name" value="TF_MADSbox"/>
</dbReference>
<protein>
    <recommendedName>
        <fullName evidence="6">MADS-box domain-containing protein</fullName>
    </recommendedName>
</protein>
<dbReference type="Pfam" id="PF00319">
    <property type="entry name" value="SRF-TF"/>
    <property type="match status" value="1"/>
</dbReference>
<dbReference type="GO" id="GO:0003700">
    <property type="term" value="F:DNA-binding transcription factor activity"/>
    <property type="evidence" value="ECO:0007669"/>
    <property type="project" value="InterPro"/>
</dbReference>
<name>A0A8T2TPK5_CERRI</name>
<evidence type="ECO:0000256" key="4">
    <source>
        <dbReference type="ARBA" id="ARBA00023163"/>
    </source>
</evidence>
<dbReference type="GO" id="GO:0005634">
    <property type="term" value="C:nucleus"/>
    <property type="evidence" value="ECO:0007669"/>
    <property type="project" value="UniProtKB-SubCell"/>
</dbReference>
<dbReference type="Pfam" id="PF01486">
    <property type="entry name" value="K-box"/>
    <property type="match status" value="1"/>
</dbReference>
<organism evidence="7 8">
    <name type="scientific">Ceratopteris richardii</name>
    <name type="common">Triangle waterfern</name>
    <dbReference type="NCBI Taxonomy" id="49495"/>
    <lineage>
        <taxon>Eukaryota</taxon>
        <taxon>Viridiplantae</taxon>
        <taxon>Streptophyta</taxon>
        <taxon>Embryophyta</taxon>
        <taxon>Tracheophyta</taxon>
        <taxon>Polypodiopsida</taxon>
        <taxon>Polypodiidae</taxon>
        <taxon>Polypodiales</taxon>
        <taxon>Pteridineae</taxon>
        <taxon>Pteridaceae</taxon>
        <taxon>Parkerioideae</taxon>
        <taxon>Ceratopteris</taxon>
    </lineage>
</organism>
<dbReference type="SUPFAM" id="SSF55455">
    <property type="entry name" value="SRF-like"/>
    <property type="match status" value="1"/>
</dbReference>
<evidence type="ECO:0000313" key="7">
    <source>
        <dbReference type="EMBL" id="KAH7423375.1"/>
    </source>
</evidence>
<dbReference type="InterPro" id="IPR033896">
    <property type="entry name" value="MEF2-like_N"/>
</dbReference>
<comment type="caution">
    <text evidence="7">The sequence shown here is derived from an EMBL/GenBank/DDBJ whole genome shotgun (WGS) entry which is preliminary data.</text>
</comment>
<accession>A0A8T2TPK5</accession>
<evidence type="ECO:0000256" key="3">
    <source>
        <dbReference type="ARBA" id="ARBA00023125"/>
    </source>
</evidence>
<keyword evidence="8" id="KW-1185">Reference proteome</keyword>
<dbReference type="GO" id="GO:0045944">
    <property type="term" value="P:positive regulation of transcription by RNA polymerase II"/>
    <property type="evidence" value="ECO:0007669"/>
    <property type="project" value="InterPro"/>
</dbReference>
<keyword evidence="2" id="KW-0805">Transcription regulation</keyword>
<dbReference type="Proteomes" id="UP000825935">
    <property type="component" value="Chromosome 12"/>
</dbReference>
<keyword evidence="4" id="KW-0804">Transcription</keyword>
<dbReference type="GO" id="GO:0046983">
    <property type="term" value="F:protein dimerization activity"/>
    <property type="evidence" value="ECO:0007669"/>
    <property type="project" value="InterPro"/>
</dbReference>
<dbReference type="Gene3D" id="3.40.1810.10">
    <property type="entry name" value="Transcription factor, MADS-box"/>
    <property type="match status" value="1"/>
</dbReference>
<sequence>MPRRTVKIKRIENAATRQITFCKRRAGLLKKAHDLSVLCDAEVAIIAFSEKGRLFEFASPSMDSILKRYMDSQKYLGISEEGNSSPRLLNGDKDWVTPFRNKLKKLRGDLVELDLEGLSGRNLISLEQELNYNLGRIRAKKDQLFLREIESCCNKELMHKAHKLKGQVMDENAAEKVDCPRVSNPAASENADEEFSQMDRYASYDADVTDYCPSSVKKSTVVQDLNRLPLESAQTLVE</sequence>
<evidence type="ECO:0000256" key="1">
    <source>
        <dbReference type="ARBA" id="ARBA00004123"/>
    </source>
</evidence>
<dbReference type="PROSITE" id="PS50066">
    <property type="entry name" value="MADS_BOX_2"/>
    <property type="match status" value="1"/>
</dbReference>
<proteinExistence type="predicted"/>
<dbReference type="PANTHER" id="PTHR48019">
    <property type="entry name" value="SERUM RESPONSE FACTOR HOMOLOG"/>
    <property type="match status" value="1"/>
</dbReference>
<dbReference type="CDD" id="cd00265">
    <property type="entry name" value="MADS_MEF2_like"/>
    <property type="match status" value="1"/>
</dbReference>
<gene>
    <name evidence="7" type="ORF">KP509_12G052200</name>
</gene>
<dbReference type="EMBL" id="CM035417">
    <property type="protein sequence ID" value="KAH7423375.1"/>
    <property type="molecule type" value="Genomic_DNA"/>
</dbReference>
<dbReference type="SMART" id="SM00432">
    <property type="entry name" value="MADS"/>
    <property type="match status" value="1"/>
</dbReference>